<keyword evidence="1" id="KW-0812">Transmembrane</keyword>
<evidence type="ECO:0000313" key="3">
    <source>
        <dbReference type="EMBL" id="CAB4342879.1"/>
    </source>
</evidence>
<feature type="domain" description="Acyltransferase 3" evidence="2">
    <location>
        <begin position="13"/>
        <end position="348"/>
    </location>
</feature>
<feature type="transmembrane region" description="Helical" evidence="1">
    <location>
        <begin position="331"/>
        <end position="352"/>
    </location>
</feature>
<feature type="transmembrane region" description="Helical" evidence="1">
    <location>
        <begin position="96"/>
        <end position="118"/>
    </location>
</feature>
<evidence type="ECO:0000259" key="2">
    <source>
        <dbReference type="Pfam" id="PF01757"/>
    </source>
</evidence>
<keyword evidence="1" id="KW-0472">Membrane</keyword>
<feature type="transmembrane region" description="Helical" evidence="1">
    <location>
        <begin position="273"/>
        <end position="292"/>
    </location>
</feature>
<dbReference type="EMBL" id="CAESAO010000053">
    <property type="protein sequence ID" value="CAB4342879.1"/>
    <property type="molecule type" value="Genomic_DNA"/>
</dbReference>
<dbReference type="GO" id="GO:0009103">
    <property type="term" value="P:lipopolysaccharide biosynthetic process"/>
    <property type="evidence" value="ECO:0007669"/>
    <property type="project" value="TreeGrafter"/>
</dbReference>
<reference evidence="3" key="1">
    <citation type="submission" date="2020-05" db="EMBL/GenBank/DDBJ databases">
        <authorList>
            <person name="Chiriac C."/>
            <person name="Salcher M."/>
            <person name="Ghai R."/>
            <person name="Kavagutti S V."/>
        </authorList>
    </citation>
    <scope>NUCLEOTIDE SEQUENCE</scope>
</reference>
<feature type="transmembrane region" description="Helical" evidence="1">
    <location>
        <begin position="244"/>
        <end position="261"/>
    </location>
</feature>
<feature type="transmembrane region" description="Helical" evidence="1">
    <location>
        <begin position="184"/>
        <end position="202"/>
    </location>
</feature>
<feature type="transmembrane region" description="Helical" evidence="1">
    <location>
        <begin position="299"/>
        <end position="319"/>
    </location>
</feature>
<evidence type="ECO:0000256" key="1">
    <source>
        <dbReference type="SAM" id="Phobius"/>
    </source>
</evidence>
<dbReference type="PANTHER" id="PTHR23028">
    <property type="entry name" value="ACETYLTRANSFERASE"/>
    <property type="match status" value="1"/>
</dbReference>
<dbReference type="GO" id="GO:0016747">
    <property type="term" value="F:acyltransferase activity, transferring groups other than amino-acyl groups"/>
    <property type="evidence" value="ECO:0007669"/>
    <property type="project" value="InterPro"/>
</dbReference>
<dbReference type="InterPro" id="IPR002656">
    <property type="entry name" value="Acyl_transf_3_dom"/>
</dbReference>
<dbReference type="Pfam" id="PF01757">
    <property type="entry name" value="Acyl_transf_3"/>
    <property type="match status" value="1"/>
</dbReference>
<keyword evidence="1" id="KW-1133">Transmembrane helix</keyword>
<dbReference type="PANTHER" id="PTHR23028:SF53">
    <property type="entry name" value="ACYL_TRANSF_3 DOMAIN-CONTAINING PROTEIN"/>
    <property type="match status" value="1"/>
</dbReference>
<gene>
    <name evidence="3" type="ORF">UFOPK3522_00768</name>
</gene>
<feature type="transmembrane region" description="Helical" evidence="1">
    <location>
        <begin position="153"/>
        <end position="172"/>
    </location>
</feature>
<name>A0A6J5ZPD1_9ZZZZ</name>
<dbReference type="GO" id="GO:0016020">
    <property type="term" value="C:membrane"/>
    <property type="evidence" value="ECO:0007669"/>
    <property type="project" value="TreeGrafter"/>
</dbReference>
<organism evidence="3">
    <name type="scientific">freshwater metagenome</name>
    <dbReference type="NCBI Taxonomy" id="449393"/>
    <lineage>
        <taxon>unclassified sequences</taxon>
        <taxon>metagenomes</taxon>
        <taxon>ecological metagenomes</taxon>
    </lineage>
</organism>
<accession>A0A6J5ZPD1</accession>
<dbReference type="AlphaFoldDB" id="A0A6J5ZPD1"/>
<feature type="transmembrane region" description="Helical" evidence="1">
    <location>
        <begin position="56"/>
        <end position="76"/>
    </location>
</feature>
<feature type="transmembrane region" description="Helical" evidence="1">
    <location>
        <begin position="17"/>
        <end position="36"/>
    </location>
</feature>
<sequence length="374" mass="40622">MAAESPPAGKRNSAIDGLRGVAALSVFGFHAWLYTLSDVHVATAPNTLANDLFAELRVGLALFFVLTGFLLFRAWVRSAFSGQRGPATSTYVVRRVGRIVPAYWLAIIGSALLLYPIAGSPGVRLPPVELLPLYFIFAQNFSAQTLLKLDPPMWTLVVEASYYVVLPLLGWLALRAGRRRGAQFVIPIMLLLGGVLFNYILAQQSAPSLGWSKSLPAMLPYFAIGMLAAVAVERRSLRPAATRLLIAAGLLLVAADLFMHIEGFEVMRVIRDLPAATGFALIIAAAAVRPPASLEWRPLVWVGGVSYGLYLWHVPVLLVLRANGLLPLNPWGATVVALPVALLLGWLSLRLVEEPAMAWSRRTKLFGANVRRSA</sequence>
<proteinExistence type="predicted"/>
<feature type="transmembrane region" description="Helical" evidence="1">
    <location>
        <begin position="214"/>
        <end position="232"/>
    </location>
</feature>
<protein>
    <submittedName>
        <fullName evidence="3">Unannotated protein</fullName>
    </submittedName>
</protein>
<dbReference type="InterPro" id="IPR050879">
    <property type="entry name" value="Acyltransferase_3"/>
</dbReference>